<accession>A0A2K9NKU5</accession>
<dbReference type="RefSeq" id="WP_102115199.1">
    <property type="nucleotide sequence ID" value="NZ_CP025613.1"/>
</dbReference>
<dbReference type="InterPro" id="IPR001303">
    <property type="entry name" value="Aldolase_II/adducin_N"/>
</dbReference>
<gene>
    <name evidence="3" type="ORF">C0V82_24625</name>
</gene>
<dbReference type="EMBL" id="CP025613">
    <property type="protein sequence ID" value="AUN33694.1"/>
    <property type="molecule type" value="Genomic_DNA"/>
</dbReference>
<keyword evidence="4" id="KW-1185">Reference proteome</keyword>
<dbReference type="Pfam" id="PF00596">
    <property type="entry name" value="Aldolase_II"/>
    <property type="match status" value="1"/>
</dbReference>
<comment type="similarity">
    <text evidence="1">Belongs to the aldolase class II family.</text>
</comment>
<feature type="domain" description="Class II aldolase/adducin N-terminal" evidence="2">
    <location>
        <begin position="21"/>
        <end position="201"/>
    </location>
</feature>
<evidence type="ECO:0000313" key="3">
    <source>
        <dbReference type="EMBL" id="AUN33694.1"/>
    </source>
</evidence>
<dbReference type="PANTHER" id="PTHR10672">
    <property type="entry name" value="ADDUCIN"/>
    <property type="match status" value="1"/>
</dbReference>
<dbReference type="KEGG" id="ncb:C0V82_24625"/>
<dbReference type="GO" id="GO:0005856">
    <property type="term" value="C:cytoskeleton"/>
    <property type="evidence" value="ECO:0007669"/>
    <property type="project" value="TreeGrafter"/>
</dbReference>
<dbReference type="GO" id="GO:0051015">
    <property type="term" value="F:actin filament binding"/>
    <property type="evidence" value="ECO:0007669"/>
    <property type="project" value="TreeGrafter"/>
</dbReference>
<dbReference type="InterPro" id="IPR051017">
    <property type="entry name" value="Aldolase-II_Adducin_sf"/>
</dbReference>
<organism evidence="3 4">
    <name type="scientific">Niveispirillum cyanobacteriorum</name>
    <dbReference type="NCBI Taxonomy" id="1612173"/>
    <lineage>
        <taxon>Bacteria</taxon>
        <taxon>Pseudomonadati</taxon>
        <taxon>Pseudomonadota</taxon>
        <taxon>Alphaproteobacteria</taxon>
        <taxon>Rhodospirillales</taxon>
        <taxon>Azospirillaceae</taxon>
        <taxon>Niveispirillum</taxon>
    </lineage>
</organism>
<protein>
    <submittedName>
        <fullName evidence="3">Class II aldolase</fullName>
    </submittedName>
</protein>
<dbReference type="PANTHER" id="PTHR10672:SF3">
    <property type="entry name" value="PROTEIN HU-LI TAI SHAO"/>
    <property type="match status" value="1"/>
</dbReference>
<geneLocation type="plasmid" evidence="3 4">
    <name>unnamed1</name>
</geneLocation>
<dbReference type="SMART" id="SM01007">
    <property type="entry name" value="Aldolase_II"/>
    <property type="match status" value="1"/>
</dbReference>
<dbReference type="SUPFAM" id="SSF53639">
    <property type="entry name" value="AraD/HMP-PK domain-like"/>
    <property type="match status" value="1"/>
</dbReference>
<dbReference type="Gene3D" id="3.40.225.10">
    <property type="entry name" value="Class II aldolase/adducin N-terminal domain"/>
    <property type="match status" value="1"/>
</dbReference>
<evidence type="ECO:0000259" key="2">
    <source>
        <dbReference type="SMART" id="SM01007"/>
    </source>
</evidence>
<dbReference type="InterPro" id="IPR036409">
    <property type="entry name" value="Aldolase_II/adducin_N_sf"/>
</dbReference>
<dbReference type="AlphaFoldDB" id="A0A2K9NKU5"/>
<evidence type="ECO:0000313" key="4">
    <source>
        <dbReference type="Proteomes" id="UP000234752"/>
    </source>
</evidence>
<dbReference type="Proteomes" id="UP000234752">
    <property type="component" value="Plasmid unnamed1"/>
</dbReference>
<sequence length="255" mass="27656">MAIAGAGGGDAAVKDEAAIRRDLAAAYRLTALYGWDDLVFTHISARLPGPDHHFLINPYGLLFEEITASSLVRIDMAGNKLDDSPYPVNPAGFTIHSAVHEVRDDAGCVMHLHTPDGTAVATLAQGLLPLNQTAQLVLADLAYHDYEGVALDHAEKPRLQTDLGTKSTMLLRNHGTLTVGATVAEAFTRMYFLERACTMQVRTLSMAGRPLYDTEQGVIDKNMALGRMAVAPAANHLIWPALLRKLDRVSPGYRE</sequence>
<reference evidence="3 4" key="1">
    <citation type="submission" date="2017-12" db="EMBL/GenBank/DDBJ databases">
        <title>Genomes of bacteria within cyanobacterial aggregates.</title>
        <authorList>
            <person name="Cai H."/>
        </authorList>
    </citation>
    <scope>NUCLEOTIDE SEQUENCE [LARGE SCALE GENOMIC DNA]</scope>
    <source>
        <strain evidence="3 4">TH16</strain>
        <plasmid evidence="3 4">unnamed1</plasmid>
    </source>
</reference>
<proteinExistence type="inferred from homology"/>
<evidence type="ECO:0000256" key="1">
    <source>
        <dbReference type="ARBA" id="ARBA00037961"/>
    </source>
</evidence>
<keyword evidence="3" id="KW-0614">Plasmid</keyword>
<dbReference type="OrthoDB" id="5291399at2"/>
<dbReference type="NCBIfam" id="NF005451">
    <property type="entry name" value="PRK07044.1"/>
    <property type="match status" value="1"/>
</dbReference>
<name>A0A2K9NKU5_9PROT</name>